<sequence length="719" mass="78410">MHADFRRHRGSVLLLAAVLLTTGCASLSLRPRHGGALASASPQTPLHALEDTALASQPEASAPGASIDNPNEPWPLLYRRTPTQSRGAAWGEMAPLKVVDAGSAPCGERPAGWPRLDSEEEVLAPFLECTSPAAFVALQRMVDMPRLVESLTTWNAVRLGALGPLDAQAARILQQKRADFLVTATERYGLPRAEVFALFVLHTTFDDELREVLRFLANDRQLKTTLGHMGVVREELRRRGMALPDFPERDFRAGDVGRGLGRAADDALGSIDVVNKGLGMVLSHQAQQLPPPYRAAYEEVEQAQYLGAWAPANVTLGAFDHLTFGVPVGFYHLVAGTAQGAASVAQGEYEEATRQLAPSALMLGLYAGGKGVRALREAAPPEGSRLQAVVSRLESLKARLGERALGGLSRYLQQNREGALLVAEWGEAGALALHETGGNTGRALALLTEAARDTAPTRGGGGKRPGGKTGLSRGPGGDPLEALRARLRQAEWEDTGARLPRDVEHLKQHAPALDAPPSGVLQGSFMWSEYVKYWERRLGEIREDLNVKGPLKFEGYLKMRGEFARGLAFERTMLSLLEADAALPPAQRQWLQDFNQPRIEMHVGVMKADLRFADLLVIENQPTAGQPPRVETFSTKSRDLSQLKREDLRTQMIGDAKLALRYYGETLKIRRPGMEMEVQVQRIRLIYEGGKLKPVNLSVLESAMESAKTTVKGVEVSFQ</sequence>
<dbReference type="PROSITE" id="PS51257">
    <property type="entry name" value="PROKAR_LIPOPROTEIN"/>
    <property type="match status" value="1"/>
</dbReference>
<comment type="caution">
    <text evidence="2">The sequence shown here is derived from an EMBL/GenBank/DDBJ whole genome shotgun (WGS) entry which is preliminary data.</text>
</comment>
<feature type="compositionally biased region" description="Gly residues" evidence="1">
    <location>
        <begin position="458"/>
        <end position="477"/>
    </location>
</feature>
<feature type="region of interest" description="Disordered" evidence="1">
    <location>
        <begin position="451"/>
        <end position="480"/>
    </location>
</feature>
<accession>A0ABX9QEF8</accession>
<dbReference type="EMBL" id="RAWI01000175">
    <property type="protein sequence ID" value="RKI05675.1"/>
    <property type="molecule type" value="Genomic_DNA"/>
</dbReference>
<dbReference type="RefSeq" id="WP_120583464.1">
    <property type="nucleotide sequence ID" value="NZ_RAWI01000175.1"/>
</dbReference>
<name>A0ABX9QEF8_9BACT</name>
<evidence type="ECO:0000313" key="3">
    <source>
        <dbReference type="Proteomes" id="UP000278907"/>
    </source>
</evidence>
<feature type="region of interest" description="Disordered" evidence="1">
    <location>
        <begin position="57"/>
        <end position="78"/>
    </location>
</feature>
<reference evidence="2 3" key="1">
    <citation type="submission" date="2018-09" db="EMBL/GenBank/DDBJ databases">
        <authorList>
            <person name="Livingstone P.G."/>
            <person name="Whitworth D.E."/>
        </authorList>
    </citation>
    <scope>NUCLEOTIDE SEQUENCE [LARGE SCALE GENOMIC DNA]</scope>
    <source>
        <strain evidence="2 3">CA031B</strain>
    </source>
</reference>
<gene>
    <name evidence="2" type="ORF">D7Y13_22005</name>
</gene>
<evidence type="ECO:0000256" key="1">
    <source>
        <dbReference type="SAM" id="MobiDB-lite"/>
    </source>
</evidence>
<protein>
    <submittedName>
        <fullName evidence="2">Uncharacterized protein</fullName>
    </submittedName>
</protein>
<keyword evidence="3" id="KW-1185">Reference proteome</keyword>
<evidence type="ECO:0000313" key="2">
    <source>
        <dbReference type="EMBL" id="RKI05675.1"/>
    </source>
</evidence>
<organism evidence="2 3">
    <name type="scientific">Corallococcus praedator</name>
    <dbReference type="NCBI Taxonomy" id="2316724"/>
    <lineage>
        <taxon>Bacteria</taxon>
        <taxon>Pseudomonadati</taxon>
        <taxon>Myxococcota</taxon>
        <taxon>Myxococcia</taxon>
        <taxon>Myxococcales</taxon>
        <taxon>Cystobacterineae</taxon>
        <taxon>Myxococcaceae</taxon>
        <taxon>Corallococcus</taxon>
    </lineage>
</organism>
<dbReference type="Proteomes" id="UP000278907">
    <property type="component" value="Unassembled WGS sequence"/>
</dbReference>
<proteinExistence type="predicted"/>